<keyword evidence="1" id="KW-1133">Transmembrane helix</keyword>
<dbReference type="InterPro" id="IPR005325">
    <property type="entry name" value="DUF308_memb"/>
</dbReference>
<organism evidence="2 3">
    <name type="scientific">Alkalilimnicola ehrlichii</name>
    <dbReference type="NCBI Taxonomy" id="351052"/>
    <lineage>
        <taxon>Bacteria</taxon>
        <taxon>Pseudomonadati</taxon>
        <taxon>Pseudomonadota</taxon>
        <taxon>Gammaproteobacteria</taxon>
        <taxon>Chromatiales</taxon>
        <taxon>Ectothiorhodospiraceae</taxon>
        <taxon>Alkalilimnicola</taxon>
    </lineage>
</organism>
<protein>
    <submittedName>
        <fullName evidence="2">Uncharacterized protein</fullName>
    </submittedName>
</protein>
<dbReference type="InterPro" id="IPR052712">
    <property type="entry name" value="Acid_resist_chaperone_HdeD"/>
</dbReference>
<dbReference type="Proteomes" id="UP000256763">
    <property type="component" value="Unassembled WGS sequence"/>
</dbReference>
<comment type="caution">
    <text evidence="2">The sequence shown here is derived from an EMBL/GenBank/DDBJ whole genome shotgun (WGS) entry which is preliminary data.</text>
</comment>
<dbReference type="EMBL" id="NFZW01000004">
    <property type="protein sequence ID" value="RFA38408.1"/>
    <property type="molecule type" value="Genomic_DNA"/>
</dbReference>
<reference evidence="3" key="1">
    <citation type="submission" date="2017-05" db="EMBL/GenBank/DDBJ databases">
        <authorList>
            <person name="Sharma S."/>
            <person name="Sidhu C."/>
            <person name="Pinnaka A.K."/>
        </authorList>
    </citation>
    <scope>NUCLEOTIDE SEQUENCE [LARGE SCALE GENOMIC DNA]</scope>
    <source>
        <strain evidence="3">AK93</strain>
    </source>
</reference>
<dbReference type="PANTHER" id="PTHR34989:SF1">
    <property type="entry name" value="PROTEIN HDED"/>
    <property type="match status" value="1"/>
</dbReference>
<evidence type="ECO:0000256" key="1">
    <source>
        <dbReference type="SAM" id="Phobius"/>
    </source>
</evidence>
<feature type="transmembrane region" description="Helical" evidence="1">
    <location>
        <begin position="44"/>
        <end position="66"/>
    </location>
</feature>
<dbReference type="PANTHER" id="PTHR34989">
    <property type="entry name" value="PROTEIN HDED"/>
    <property type="match status" value="1"/>
</dbReference>
<feature type="transmembrane region" description="Helical" evidence="1">
    <location>
        <begin position="73"/>
        <end position="97"/>
    </location>
</feature>
<dbReference type="AlphaFoldDB" id="A0A3E0WZF3"/>
<proteinExistence type="predicted"/>
<dbReference type="RefSeq" id="WP_116347594.1">
    <property type="nucleotide sequence ID" value="NZ_NFZW01000004.1"/>
</dbReference>
<name>A0A3E0WZF3_9GAMM</name>
<dbReference type="GO" id="GO:0005886">
    <property type="term" value="C:plasma membrane"/>
    <property type="evidence" value="ECO:0007669"/>
    <property type="project" value="TreeGrafter"/>
</dbReference>
<accession>A0A3E0WZF3</accession>
<evidence type="ECO:0000313" key="3">
    <source>
        <dbReference type="Proteomes" id="UP000256763"/>
    </source>
</evidence>
<gene>
    <name evidence="2" type="ORF">CAL65_06215</name>
</gene>
<keyword evidence="3" id="KW-1185">Reference proteome</keyword>
<feature type="transmembrane region" description="Helical" evidence="1">
    <location>
        <begin position="20"/>
        <end position="38"/>
    </location>
</feature>
<keyword evidence="1" id="KW-0812">Transmembrane</keyword>
<dbReference type="Pfam" id="PF03729">
    <property type="entry name" value="DUF308"/>
    <property type="match status" value="1"/>
</dbReference>
<evidence type="ECO:0000313" key="2">
    <source>
        <dbReference type="EMBL" id="RFA38408.1"/>
    </source>
</evidence>
<sequence>MEPTIEPYAETPAFKSNWGLWLAVGAVMIIAGIAALVASVAATIAVAVVLGVALIASGIVQIGMGLRERSWRYGLLFSLWGIVEIVIGAVVVFHPAAAPWC</sequence>
<keyword evidence="1" id="KW-0472">Membrane</keyword>